<keyword evidence="2" id="KW-1185">Reference proteome</keyword>
<organism evidence="1 2">
    <name type="scientific">Zunongwangia mangrovi</name>
    <dbReference type="NCBI Taxonomy" id="1334022"/>
    <lineage>
        <taxon>Bacteria</taxon>
        <taxon>Pseudomonadati</taxon>
        <taxon>Bacteroidota</taxon>
        <taxon>Flavobacteriia</taxon>
        <taxon>Flavobacteriales</taxon>
        <taxon>Flavobacteriaceae</taxon>
        <taxon>Zunongwangia</taxon>
    </lineage>
</organism>
<evidence type="ECO:0000313" key="2">
    <source>
        <dbReference type="Proteomes" id="UP000199438"/>
    </source>
</evidence>
<dbReference type="STRING" id="1334022.SAMN04487907_101684"/>
<evidence type="ECO:0000313" key="1">
    <source>
        <dbReference type="EMBL" id="SFB79821.1"/>
    </source>
</evidence>
<accession>A0A1I1DY42</accession>
<dbReference type="RefSeq" id="WP_139219121.1">
    <property type="nucleotide sequence ID" value="NZ_FOKV01000001.1"/>
</dbReference>
<dbReference type="AlphaFoldDB" id="A0A1I1DY42"/>
<reference evidence="2" key="1">
    <citation type="submission" date="2016-10" db="EMBL/GenBank/DDBJ databases">
        <authorList>
            <person name="Varghese N."/>
            <person name="Submissions S."/>
        </authorList>
    </citation>
    <scope>NUCLEOTIDE SEQUENCE [LARGE SCALE GENOMIC DNA]</scope>
    <source>
        <strain evidence="2">DSM 24499</strain>
    </source>
</reference>
<name>A0A1I1DY42_9FLAO</name>
<dbReference type="OrthoDB" id="1143948at2"/>
<sequence length="128" mass="14657">MKKLLFIFLLVLFILSCKDNSEKTIKDNTDDKETAQDTVPTVTGKFIFTEEDAILRGDDFIYNVEIDSLSRVLAKQVEAYKTDDFEMIPVKVKGKLKQSPRQTGIERNIELKEIVAILADSTINKRQE</sequence>
<gene>
    <name evidence="1" type="ORF">SAMN04487907_101684</name>
</gene>
<dbReference type="Proteomes" id="UP000199438">
    <property type="component" value="Unassembled WGS sequence"/>
</dbReference>
<protein>
    <submittedName>
        <fullName evidence="1">Uncharacterized protein</fullName>
    </submittedName>
</protein>
<dbReference type="PROSITE" id="PS51257">
    <property type="entry name" value="PROKAR_LIPOPROTEIN"/>
    <property type="match status" value="1"/>
</dbReference>
<dbReference type="EMBL" id="FOKV01000001">
    <property type="protein sequence ID" value="SFB79821.1"/>
    <property type="molecule type" value="Genomic_DNA"/>
</dbReference>
<proteinExistence type="predicted"/>